<sequence>MLTYSFIIPVYNRPGEILELLQSMVALRFDREYEIVVVEDGSTVPCEEVVAQFRNKLNISYYQKPNSGPGDSRNYGMKKAKGNYFLILDSDVLLPPQYLKEVDLSLSLNYFDCFGGPDAADESFTDLQKAINYSMTSLFTTGGIRGQKNAVGKFQPRSFNMGLSQKAFQASGGFGFIHPGEDPDLALRLEELGFKTALVPEAFVYHKRRIDWGKFHIQVYKFGKVRPILNNWHPQSAKITYWFPSLFIIGLLIAALLLLAGNPFLFLVYLFYFGIIGLDAAIKNKSFNIGIAAIPATFIQFLGYGKGFLISVWKINFLKMEPEIAFPELFFNDIKKEKTR</sequence>
<dbReference type="InterPro" id="IPR029044">
    <property type="entry name" value="Nucleotide-diphossugar_trans"/>
</dbReference>
<organism evidence="3 4">
    <name type="scientific">Antarcticibacterium arcticum</name>
    <dbReference type="NCBI Taxonomy" id="2585771"/>
    <lineage>
        <taxon>Bacteria</taxon>
        <taxon>Pseudomonadati</taxon>
        <taxon>Bacteroidota</taxon>
        <taxon>Flavobacteriia</taxon>
        <taxon>Flavobacteriales</taxon>
        <taxon>Flavobacteriaceae</taxon>
        <taxon>Antarcticibacterium</taxon>
    </lineage>
</organism>
<feature type="domain" description="Glycosyltransferase 2-like" evidence="2">
    <location>
        <begin position="5"/>
        <end position="102"/>
    </location>
</feature>
<dbReference type="Proteomes" id="UP000321954">
    <property type="component" value="Chromosome"/>
</dbReference>
<dbReference type="InterPro" id="IPR050834">
    <property type="entry name" value="Glycosyltransf_2"/>
</dbReference>
<protein>
    <submittedName>
        <fullName evidence="3">Glycosyltransferase</fullName>
    </submittedName>
</protein>
<keyword evidence="1" id="KW-0472">Membrane</keyword>
<keyword evidence="4" id="KW-1185">Reference proteome</keyword>
<evidence type="ECO:0000313" key="4">
    <source>
        <dbReference type="Proteomes" id="UP000321954"/>
    </source>
</evidence>
<dbReference type="SUPFAM" id="SSF53448">
    <property type="entry name" value="Nucleotide-diphospho-sugar transferases"/>
    <property type="match status" value="1"/>
</dbReference>
<dbReference type="OrthoDB" id="9813550at2"/>
<feature type="transmembrane region" description="Helical" evidence="1">
    <location>
        <begin position="289"/>
        <end position="313"/>
    </location>
</feature>
<keyword evidence="1" id="KW-0812">Transmembrane</keyword>
<dbReference type="Pfam" id="PF00535">
    <property type="entry name" value="Glycos_transf_2"/>
    <property type="match status" value="1"/>
</dbReference>
<feature type="transmembrane region" description="Helical" evidence="1">
    <location>
        <begin position="264"/>
        <end position="282"/>
    </location>
</feature>
<feature type="transmembrane region" description="Helical" evidence="1">
    <location>
        <begin position="239"/>
        <end position="258"/>
    </location>
</feature>
<dbReference type="AlphaFoldDB" id="A0A5B8YQ47"/>
<keyword evidence="3" id="KW-0808">Transferase</keyword>
<evidence type="ECO:0000259" key="2">
    <source>
        <dbReference type="Pfam" id="PF00535"/>
    </source>
</evidence>
<dbReference type="Gene3D" id="3.90.550.10">
    <property type="entry name" value="Spore Coat Polysaccharide Biosynthesis Protein SpsA, Chain A"/>
    <property type="match status" value="1"/>
</dbReference>
<gene>
    <name evidence="3" type="ORF">FK178_01045</name>
</gene>
<dbReference type="GO" id="GO:0016740">
    <property type="term" value="F:transferase activity"/>
    <property type="evidence" value="ECO:0007669"/>
    <property type="project" value="UniProtKB-KW"/>
</dbReference>
<evidence type="ECO:0000256" key="1">
    <source>
        <dbReference type="SAM" id="Phobius"/>
    </source>
</evidence>
<reference evidence="3 4" key="1">
    <citation type="submission" date="2019-08" db="EMBL/GenBank/DDBJ databases">
        <title>Antarcticibacterium arcticum sp. nov., a bacterium isolated from marine sediment of the Canadian Beaufort Sea.</title>
        <authorList>
            <person name="Lee Y.M."/>
            <person name="Baek K."/>
            <person name="Lee D.-H."/>
            <person name="Shin S.C."/>
            <person name="Jin Y.K."/>
            <person name="Park Y."/>
        </authorList>
    </citation>
    <scope>NUCLEOTIDE SEQUENCE [LARGE SCALE GENOMIC DNA]</scope>
    <source>
        <strain evidence="3 4">PAMC 28998</strain>
    </source>
</reference>
<dbReference type="KEGG" id="anp:FK178_01045"/>
<evidence type="ECO:0000313" key="3">
    <source>
        <dbReference type="EMBL" id="QED39027.1"/>
    </source>
</evidence>
<proteinExistence type="predicted"/>
<dbReference type="EMBL" id="CP042476">
    <property type="protein sequence ID" value="QED39027.1"/>
    <property type="molecule type" value="Genomic_DNA"/>
</dbReference>
<keyword evidence="1" id="KW-1133">Transmembrane helix</keyword>
<name>A0A5B8YQ47_9FLAO</name>
<accession>A0A5B8YQ47</accession>
<dbReference type="InterPro" id="IPR001173">
    <property type="entry name" value="Glyco_trans_2-like"/>
</dbReference>
<dbReference type="PANTHER" id="PTHR43685:SF3">
    <property type="entry name" value="SLR2126 PROTEIN"/>
    <property type="match status" value="1"/>
</dbReference>
<dbReference type="PANTHER" id="PTHR43685">
    <property type="entry name" value="GLYCOSYLTRANSFERASE"/>
    <property type="match status" value="1"/>
</dbReference>